<reference evidence="1 2" key="1">
    <citation type="submission" date="2014-11" db="EMBL/GenBank/DDBJ databases">
        <title>Genome sequencing of Pantoea rodasii ND03.</title>
        <authorList>
            <person name="Muhamad Yunos N.Y."/>
            <person name="Chan K.-G."/>
        </authorList>
    </citation>
    <scope>NUCLEOTIDE SEQUENCE [LARGE SCALE GENOMIC DNA]</scope>
    <source>
        <strain evidence="1 2">ND03</strain>
    </source>
</reference>
<gene>
    <name evidence="1" type="ORF">QU24_22970</name>
</gene>
<dbReference type="AlphaFoldDB" id="A0A0B1QZE4"/>
<evidence type="ECO:0000313" key="2">
    <source>
        <dbReference type="Proteomes" id="UP000030853"/>
    </source>
</evidence>
<dbReference type="Pfam" id="PF07409">
    <property type="entry name" value="GP46"/>
    <property type="match status" value="1"/>
</dbReference>
<dbReference type="InterPro" id="IPR010877">
    <property type="entry name" value="Phage_Mu_Gp46"/>
</dbReference>
<dbReference type="Proteomes" id="UP000030853">
    <property type="component" value="Unassembled WGS sequence"/>
</dbReference>
<name>A0A0B1QZE4_9GAMM</name>
<dbReference type="RefSeq" id="WP_039335968.1">
    <property type="nucleotide sequence ID" value="NZ_JTJJ01000111.1"/>
</dbReference>
<evidence type="ECO:0000313" key="1">
    <source>
        <dbReference type="EMBL" id="KHJ65744.1"/>
    </source>
</evidence>
<protein>
    <submittedName>
        <fullName evidence="1">Phage GP46 family protein</fullName>
    </submittedName>
</protein>
<comment type="caution">
    <text evidence="1">The sequence shown here is derived from an EMBL/GenBank/DDBJ whole genome shotgun (WGS) entry which is preliminary data.</text>
</comment>
<organism evidence="1 2">
    <name type="scientific">Pantoea rodasii</name>
    <dbReference type="NCBI Taxonomy" id="1076549"/>
    <lineage>
        <taxon>Bacteria</taxon>
        <taxon>Pseudomonadati</taxon>
        <taxon>Pseudomonadota</taxon>
        <taxon>Gammaproteobacteria</taxon>
        <taxon>Enterobacterales</taxon>
        <taxon>Erwiniaceae</taxon>
        <taxon>Pantoea</taxon>
    </lineage>
</organism>
<sequence>MILTINGKQQAVYQLTDPLTRAVVISLFTWRKAGKDDAPEEVNGWWGDTYPTVQNDRIGSRLYLLKRSKLTNQTPLKAREYITEALQWLTADGVASRVDVTAQRLGINAMSASAVIQKQDGTTLTLSFDDLWSELNG</sequence>
<proteinExistence type="predicted"/>
<dbReference type="EMBL" id="JTJJ01000111">
    <property type="protein sequence ID" value="KHJ65744.1"/>
    <property type="molecule type" value="Genomic_DNA"/>
</dbReference>
<accession>A0A0B1QZE4</accession>